<dbReference type="SMART" id="SM00020">
    <property type="entry name" value="Tryp_SPc"/>
    <property type="match status" value="1"/>
</dbReference>
<dbReference type="Gene3D" id="2.40.10.10">
    <property type="entry name" value="Trypsin-like serine proteases"/>
    <property type="match status" value="1"/>
</dbReference>
<evidence type="ECO:0000259" key="14">
    <source>
        <dbReference type="PROSITE" id="PS50234"/>
    </source>
</evidence>
<dbReference type="CDD" id="cd00033">
    <property type="entry name" value="CCP"/>
    <property type="match status" value="4"/>
</dbReference>
<evidence type="ECO:0000256" key="9">
    <source>
        <dbReference type="ARBA" id="ARBA00023157"/>
    </source>
</evidence>
<evidence type="ECO:0000256" key="2">
    <source>
        <dbReference type="ARBA" id="ARBA00001946"/>
    </source>
</evidence>
<evidence type="ECO:0000256" key="6">
    <source>
        <dbReference type="ARBA" id="ARBA00022729"/>
    </source>
</evidence>
<comment type="subcellular location">
    <subcellularLocation>
        <location evidence="3">Cell surface</location>
    </subcellularLocation>
</comment>
<dbReference type="PROSITE" id="PS50923">
    <property type="entry name" value="SUSHI"/>
    <property type="match status" value="4"/>
</dbReference>
<feature type="domain" description="VWFA" evidence="14">
    <location>
        <begin position="428"/>
        <end position="626"/>
    </location>
</feature>
<evidence type="ECO:0000256" key="10">
    <source>
        <dbReference type="ARBA" id="ARBA00023180"/>
    </source>
</evidence>
<proteinExistence type="predicted"/>
<evidence type="ECO:0000256" key="5">
    <source>
        <dbReference type="ARBA" id="ARBA00022659"/>
    </source>
</evidence>
<evidence type="ECO:0000259" key="16">
    <source>
        <dbReference type="PROSITE" id="PS50923"/>
    </source>
</evidence>
<evidence type="ECO:0000313" key="17">
    <source>
        <dbReference type="EMBL" id="CAK8697522.1"/>
    </source>
</evidence>
<keyword evidence="6 13" id="KW-0732">Signal</keyword>
<evidence type="ECO:0000313" key="18">
    <source>
        <dbReference type="Proteomes" id="UP001642483"/>
    </source>
</evidence>
<feature type="signal peptide" evidence="13">
    <location>
        <begin position="1"/>
        <end position="20"/>
    </location>
</feature>
<reference evidence="17 18" key="1">
    <citation type="submission" date="2024-02" db="EMBL/GenBank/DDBJ databases">
        <authorList>
            <person name="Daric V."/>
            <person name="Darras S."/>
        </authorList>
    </citation>
    <scope>NUCLEOTIDE SEQUENCE [LARGE SCALE GENOMIC DNA]</scope>
</reference>
<sequence>MKGLLIVYLLFVCYSHVCESQQQSGLCPTRDQDAANAVGRGKCRKPCFRLGQDRRCKNRKICTCDHECGLSCINENNECEALPRIENMARIVVRKKDDDNEYVHEATEPYRYDDKAMYECDPGYTLVPDGVVHLCHGRRNWTHFDVSQCALACSPLNEREVLENNMRCGPSCATDRQCSVGMKCRCDGPCGRTCVRLDVDCGPAPNASNSVIRYTGAGFDKVAHFRCLEGYFVRSGSVVRRCTAGGTWDGQRLICGRVTCGDPQPAIEAMSGEMLDWRPRYYVGQNVTMRCMFGRRLLGSSVRTCQSNGRWSGVETVCDAIDEFAAEEGCPHPGVPINGKLLRHRGFGVGSVVEFQCNRGYAMIGERRQECLYFLQWDGDGAPLCVDPRFRDTDISALEKLTESTRHIKATLPNVGRTVDNTFAGGHEIYFVIDLSGSIQSSDLKSLLGFCKKLILRLSANATGDIDYGVIVFATNSSVRVDIKEKKSAESVINDLNSIEKERENIKKDIRIGTNTDRALQLLRDQVEFSYAKDKKISEGELRRQRHVFILTDGGHNEGADPQNILQEMIQRTENPPTFYSVSTCKNCNLKGSKAYEELMGLAMGKTENFIYIDDFYYLEKALNKATYARYDYSQCGQAGDIESLKQRAKVGRVIGGTNAAIRSWPWQVFISKYSKDIKKTYDEKNAIGGGSVINNQWILTAAHLFYVNDDFLGDVPEKYVVTYGVHQLPTNGILLPITRVYRAAQIIIHEKFTLNSFNNDIALVKIGNRQVQQNKFGTRWENSTEGHGRVSYSDYIRPVCLPCVENNFLENYVKLNKNETFNENCRTQGEFLFQTNKDKKSIFLVVTGFGHTKSRGLDHKGFPKGVNSISKNLKQGLLKIEGRETCQYVVRNMSQAFHNAHPYFAENSEFTESMFCAVSGKDNETIDACNGDSGGPVVRQVHDKSTKKSSWLQVGIVSWGLAGTCGQYYNDSAGNRRQVPGFYTNLVKLMPWVKQKMTE</sequence>
<dbReference type="Pfam" id="PF00084">
    <property type="entry name" value="Sushi"/>
    <property type="match status" value="4"/>
</dbReference>
<name>A0ABP0H0L1_CLALP</name>
<keyword evidence="9 12" id="KW-1015">Disulfide bond</keyword>
<dbReference type="PANTHER" id="PTHR46393:SF7">
    <property type="entry name" value="COMPLEMENT C2"/>
    <property type="match status" value="1"/>
</dbReference>
<evidence type="ECO:0000256" key="13">
    <source>
        <dbReference type="SAM" id="SignalP"/>
    </source>
</evidence>
<dbReference type="PROSITE" id="PS00135">
    <property type="entry name" value="TRYPSIN_SER"/>
    <property type="match status" value="1"/>
</dbReference>
<dbReference type="InterPro" id="IPR008197">
    <property type="entry name" value="WAP_dom"/>
</dbReference>
<feature type="disulfide bond" evidence="12">
    <location>
        <begin position="291"/>
        <end position="318"/>
    </location>
</feature>
<dbReference type="SUPFAM" id="SSF53300">
    <property type="entry name" value="vWA-like"/>
    <property type="match status" value="1"/>
</dbReference>
<feature type="domain" description="Peptidase S1" evidence="15">
    <location>
        <begin position="654"/>
        <end position="999"/>
    </location>
</feature>
<evidence type="ECO:0000256" key="8">
    <source>
        <dbReference type="ARBA" id="ARBA00022859"/>
    </source>
</evidence>
<dbReference type="EMBL" id="CAWYQH010000163">
    <property type="protein sequence ID" value="CAK8697522.1"/>
    <property type="molecule type" value="Genomic_DNA"/>
</dbReference>
<evidence type="ECO:0000256" key="3">
    <source>
        <dbReference type="ARBA" id="ARBA00004241"/>
    </source>
</evidence>
<evidence type="ECO:0000256" key="7">
    <source>
        <dbReference type="ARBA" id="ARBA00022737"/>
    </source>
</evidence>
<comment type="cofactor">
    <cofactor evidence="2">
        <name>Mg(2+)</name>
        <dbReference type="ChEBI" id="CHEBI:18420"/>
    </cofactor>
</comment>
<dbReference type="Pfam" id="PF00095">
    <property type="entry name" value="WAP"/>
    <property type="match status" value="1"/>
</dbReference>
<evidence type="ECO:0000256" key="11">
    <source>
        <dbReference type="ARBA" id="ARBA00029636"/>
    </source>
</evidence>
<dbReference type="InterPro" id="IPR043504">
    <property type="entry name" value="Peptidase_S1_PA_chymotrypsin"/>
</dbReference>
<feature type="chain" id="PRO_5046648182" description="C3/C5 convertase" evidence="13">
    <location>
        <begin position="21"/>
        <end position="1000"/>
    </location>
</feature>
<keyword evidence="18" id="KW-1185">Reference proteome</keyword>
<dbReference type="Gene3D" id="2.10.70.10">
    <property type="entry name" value="Complement Module, domain 1"/>
    <property type="match status" value="4"/>
</dbReference>
<comment type="cofactor">
    <cofactor evidence="1">
        <name>Mn(2+)</name>
        <dbReference type="ChEBI" id="CHEBI:29035"/>
    </cofactor>
</comment>
<keyword evidence="8" id="KW-0391">Immunity</keyword>
<dbReference type="PROSITE" id="PS50240">
    <property type="entry name" value="TRYPSIN_DOM"/>
    <property type="match status" value="1"/>
</dbReference>
<comment type="caution">
    <text evidence="17">The sequence shown here is derived from an EMBL/GenBank/DDBJ whole genome shotgun (WGS) entry which is preliminary data.</text>
</comment>
<gene>
    <name evidence="17" type="ORF">CVLEPA_LOCUS30729</name>
</gene>
<accession>A0ABP0H0L1</accession>
<dbReference type="Proteomes" id="UP001642483">
    <property type="component" value="Unassembled WGS sequence"/>
</dbReference>
<dbReference type="PRINTS" id="PR00722">
    <property type="entry name" value="CHYMOTRYPSIN"/>
</dbReference>
<dbReference type="InterPro" id="IPR002035">
    <property type="entry name" value="VWF_A"/>
</dbReference>
<keyword evidence="7" id="KW-0677">Repeat</keyword>
<feature type="domain" description="Sushi" evidence="16">
    <location>
        <begin position="77"/>
        <end position="151"/>
    </location>
</feature>
<dbReference type="PROSITE" id="PS50234">
    <property type="entry name" value="VWFA"/>
    <property type="match status" value="1"/>
</dbReference>
<dbReference type="SUPFAM" id="SSF50494">
    <property type="entry name" value="Trypsin-like serine proteases"/>
    <property type="match status" value="1"/>
</dbReference>
<dbReference type="SUPFAM" id="SSF57535">
    <property type="entry name" value="Complement control module/SCR domain"/>
    <property type="match status" value="4"/>
</dbReference>
<feature type="domain" description="Sushi" evidence="16">
    <location>
        <begin position="258"/>
        <end position="320"/>
    </location>
</feature>
<dbReference type="InterPro" id="IPR000436">
    <property type="entry name" value="Sushi_SCR_CCP_dom"/>
</dbReference>
<dbReference type="InterPro" id="IPR001314">
    <property type="entry name" value="Peptidase_S1A"/>
</dbReference>
<dbReference type="InterPro" id="IPR036465">
    <property type="entry name" value="vWFA_dom_sf"/>
</dbReference>
<dbReference type="Gene3D" id="3.40.50.410">
    <property type="entry name" value="von Willebrand factor, type A domain"/>
    <property type="match status" value="1"/>
</dbReference>
<keyword evidence="5 12" id="KW-0768">Sushi</keyword>
<dbReference type="Pfam" id="PF00089">
    <property type="entry name" value="Trypsin"/>
    <property type="match status" value="2"/>
</dbReference>
<dbReference type="SMART" id="SM00032">
    <property type="entry name" value="CCP"/>
    <property type="match status" value="4"/>
</dbReference>
<keyword evidence="4" id="KW-0399">Innate immunity</keyword>
<dbReference type="SMART" id="SM00327">
    <property type="entry name" value="VWA"/>
    <property type="match status" value="1"/>
</dbReference>
<organism evidence="17 18">
    <name type="scientific">Clavelina lepadiformis</name>
    <name type="common">Light-bulb sea squirt</name>
    <name type="synonym">Ascidia lepadiformis</name>
    <dbReference type="NCBI Taxonomy" id="159417"/>
    <lineage>
        <taxon>Eukaryota</taxon>
        <taxon>Metazoa</taxon>
        <taxon>Chordata</taxon>
        <taxon>Tunicata</taxon>
        <taxon>Ascidiacea</taxon>
        <taxon>Aplousobranchia</taxon>
        <taxon>Clavelinidae</taxon>
        <taxon>Clavelina</taxon>
    </lineage>
</organism>
<keyword evidence="10" id="KW-0325">Glycoprotein</keyword>
<comment type="caution">
    <text evidence="12">Lacks conserved residue(s) required for the propagation of feature annotation.</text>
</comment>
<dbReference type="Pfam" id="PF00092">
    <property type="entry name" value="VWA"/>
    <property type="match status" value="1"/>
</dbReference>
<dbReference type="InterPro" id="IPR009003">
    <property type="entry name" value="Peptidase_S1_PA"/>
</dbReference>
<dbReference type="InterPro" id="IPR033116">
    <property type="entry name" value="TRYPSIN_SER"/>
</dbReference>
<dbReference type="InterPro" id="IPR035976">
    <property type="entry name" value="Sushi/SCR/CCP_sf"/>
</dbReference>
<dbReference type="CDD" id="cd00190">
    <property type="entry name" value="Tryp_SPc"/>
    <property type="match status" value="1"/>
</dbReference>
<feature type="domain" description="Sushi" evidence="16">
    <location>
        <begin position="199"/>
        <end position="257"/>
    </location>
</feature>
<evidence type="ECO:0000259" key="15">
    <source>
        <dbReference type="PROSITE" id="PS50240"/>
    </source>
</evidence>
<evidence type="ECO:0000256" key="4">
    <source>
        <dbReference type="ARBA" id="ARBA00022588"/>
    </source>
</evidence>
<protein>
    <recommendedName>
        <fullName evidence="11">C3/C5 convertase</fullName>
    </recommendedName>
</protein>
<feature type="domain" description="Sushi" evidence="16">
    <location>
        <begin position="328"/>
        <end position="387"/>
    </location>
</feature>
<dbReference type="InterPro" id="IPR001254">
    <property type="entry name" value="Trypsin_dom"/>
</dbReference>
<evidence type="ECO:0000256" key="12">
    <source>
        <dbReference type="PROSITE-ProRule" id="PRU00302"/>
    </source>
</evidence>
<dbReference type="PANTHER" id="PTHR46393">
    <property type="entry name" value="SUSHI DOMAIN-CONTAINING PROTEIN"/>
    <property type="match status" value="1"/>
</dbReference>
<evidence type="ECO:0000256" key="1">
    <source>
        <dbReference type="ARBA" id="ARBA00001936"/>
    </source>
</evidence>